<feature type="signal peptide" evidence="2">
    <location>
        <begin position="1"/>
        <end position="20"/>
    </location>
</feature>
<name>A0A226D6E9_FOLCA</name>
<dbReference type="Proteomes" id="UP000198287">
    <property type="component" value="Unassembled WGS sequence"/>
</dbReference>
<feature type="chain" id="PRO_5013211607" evidence="2">
    <location>
        <begin position="21"/>
        <end position="782"/>
    </location>
</feature>
<evidence type="ECO:0000313" key="3">
    <source>
        <dbReference type="EMBL" id="OXA39836.1"/>
    </source>
</evidence>
<gene>
    <name evidence="3" type="ORF">Fcan01_25339</name>
</gene>
<feature type="transmembrane region" description="Helical" evidence="1">
    <location>
        <begin position="353"/>
        <end position="372"/>
    </location>
</feature>
<reference evidence="3 4" key="1">
    <citation type="submission" date="2015-12" db="EMBL/GenBank/DDBJ databases">
        <title>The genome of Folsomia candida.</title>
        <authorList>
            <person name="Faddeeva A."/>
            <person name="Derks M.F."/>
            <person name="Anvar Y."/>
            <person name="Smit S."/>
            <person name="Van Straalen N."/>
            <person name="Roelofs D."/>
        </authorList>
    </citation>
    <scope>NUCLEOTIDE SEQUENCE [LARGE SCALE GENOMIC DNA]</scope>
    <source>
        <strain evidence="3 4">VU population</strain>
        <tissue evidence="3">Whole body</tissue>
    </source>
</reference>
<keyword evidence="1" id="KW-0812">Transmembrane</keyword>
<sequence>MSQVFMCVLTSLVFLTGGSCCKNGYQIRFTKNILDGIENCDVHILHDTTSSDRFGFLENSFLPTTVILMPSNHKTGNAPKLENLIIDIFKSRQAPDKLSILIWTLMFRTEETIRTDVHLDFTGWLELSTRRHYAFRCTKCGQIKFKGDYWNFIRTTKNVFPIITTSMGFEEALNSFKVNDGNVENFIVLILLQKLETRAAQLCVRRSGYRITRSDRYTCRSEGGANILKAYLEVAVSPEIWFGDYFSLHPIESHLAFNNKFIPHPSINPFTPGFSVFIPLYIAVSIVSRTNASLRLDNMRGTYARLGIEAEMDGIPYGRLNEFTHHSGLQFLSCYSESYITFDFYLMPFKPQLWIAFIISMAITFLVLYFYMRRQHKRSPYSVWLSFISVLLDDSSSVPDVVGNSLFYRLVFVTWAPALLLFTNCYSGLMITELNAPLKQKRSQSFEGLICHNRHMLDLPAPSGNSTNWAETMQFENYKEYWGKMNPISDPIPRSRNPFASANCYKLLSSSFRTPTLQHGKLVQVGTYTWHHLLLSHFKFNSGFSHLIDRKIIRPNFLKNNLLYLLLMNPIHDTIPAEMDLRRRNYSVIELQAMAERDAINCRRKSAFIATSESIRGEMSFLSKNYPSKEFHTGQHLVASNWYGWWFQGGGRSSKSSSVSAVQRNFQGLVHSGIYSRLKIEKARNMWLWRKPVENDTIHRPVAPLEMDGGIVTIFMLSGALISIALVAFMIESHRYEWKKLVISSSARFLKVFRRKAKLPMVLALILKPIFAEKLIGRPLNA</sequence>
<accession>A0A226D6E9</accession>
<dbReference type="AlphaFoldDB" id="A0A226D6E9"/>
<organism evidence="3 4">
    <name type="scientific">Folsomia candida</name>
    <name type="common">Springtail</name>
    <dbReference type="NCBI Taxonomy" id="158441"/>
    <lineage>
        <taxon>Eukaryota</taxon>
        <taxon>Metazoa</taxon>
        <taxon>Ecdysozoa</taxon>
        <taxon>Arthropoda</taxon>
        <taxon>Hexapoda</taxon>
        <taxon>Collembola</taxon>
        <taxon>Entomobryomorpha</taxon>
        <taxon>Isotomoidea</taxon>
        <taxon>Isotomidae</taxon>
        <taxon>Proisotominae</taxon>
        <taxon>Folsomia</taxon>
    </lineage>
</organism>
<proteinExistence type="predicted"/>
<keyword evidence="2" id="KW-0732">Signal</keyword>
<keyword evidence="1" id="KW-1133">Transmembrane helix</keyword>
<feature type="transmembrane region" description="Helical" evidence="1">
    <location>
        <begin position="710"/>
        <end position="731"/>
    </location>
</feature>
<evidence type="ECO:0000256" key="1">
    <source>
        <dbReference type="SAM" id="Phobius"/>
    </source>
</evidence>
<keyword evidence="1" id="KW-0472">Membrane</keyword>
<evidence type="ECO:0000313" key="4">
    <source>
        <dbReference type="Proteomes" id="UP000198287"/>
    </source>
</evidence>
<keyword evidence="4" id="KW-1185">Reference proteome</keyword>
<protein>
    <submittedName>
        <fullName evidence="3">Uncharacterized protein</fullName>
    </submittedName>
</protein>
<evidence type="ECO:0000256" key="2">
    <source>
        <dbReference type="SAM" id="SignalP"/>
    </source>
</evidence>
<dbReference type="EMBL" id="LNIX01000036">
    <property type="protein sequence ID" value="OXA39836.1"/>
    <property type="molecule type" value="Genomic_DNA"/>
</dbReference>
<comment type="caution">
    <text evidence="3">The sequence shown here is derived from an EMBL/GenBank/DDBJ whole genome shotgun (WGS) entry which is preliminary data.</text>
</comment>
<feature type="transmembrane region" description="Helical" evidence="1">
    <location>
        <begin position="406"/>
        <end position="429"/>
    </location>
</feature>